<dbReference type="PRINTS" id="PR00502">
    <property type="entry name" value="NUDIXFAMILY"/>
</dbReference>
<evidence type="ECO:0000256" key="3">
    <source>
        <dbReference type="ARBA" id="ARBA00022801"/>
    </source>
</evidence>
<dbReference type="Gene3D" id="3.90.79.10">
    <property type="entry name" value="Nucleoside Triphosphate Pyrophosphohydrolase"/>
    <property type="match status" value="1"/>
</dbReference>
<accession>A0A8J3TGC7</accession>
<dbReference type="EMBL" id="BOON01000039">
    <property type="protein sequence ID" value="GII24642.1"/>
    <property type="molecule type" value="Genomic_DNA"/>
</dbReference>
<dbReference type="RefSeq" id="WP_239088366.1">
    <property type="nucleotide sequence ID" value="NZ_BOON01000039.1"/>
</dbReference>
<keyword evidence="8" id="KW-1185">Reference proteome</keyword>
<dbReference type="SUPFAM" id="SSF55811">
    <property type="entry name" value="Nudix"/>
    <property type="match status" value="1"/>
</dbReference>
<dbReference type="PROSITE" id="PS51462">
    <property type="entry name" value="NUDIX"/>
    <property type="match status" value="1"/>
</dbReference>
<gene>
    <name evidence="7" type="ORF">Pme01_42390</name>
</gene>
<dbReference type="CDD" id="cd18876">
    <property type="entry name" value="NUDIX_Hydrolase"/>
    <property type="match status" value="1"/>
</dbReference>
<reference evidence="7" key="1">
    <citation type="submission" date="2021-01" db="EMBL/GenBank/DDBJ databases">
        <title>Whole genome shotgun sequence of Planosporangium mesophilum NBRC 109066.</title>
        <authorList>
            <person name="Komaki H."/>
            <person name="Tamura T."/>
        </authorList>
    </citation>
    <scope>NUCLEOTIDE SEQUENCE</scope>
    <source>
        <strain evidence="7">NBRC 109066</strain>
    </source>
</reference>
<evidence type="ECO:0000313" key="7">
    <source>
        <dbReference type="EMBL" id="GII24642.1"/>
    </source>
</evidence>
<dbReference type="Proteomes" id="UP000599074">
    <property type="component" value="Unassembled WGS sequence"/>
</dbReference>
<dbReference type="Pfam" id="PF00293">
    <property type="entry name" value="NUDIX"/>
    <property type="match status" value="1"/>
</dbReference>
<dbReference type="PANTHER" id="PTHR43046">
    <property type="entry name" value="GDP-MANNOSE MANNOSYL HYDROLASE"/>
    <property type="match status" value="1"/>
</dbReference>
<keyword evidence="4" id="KW-0460">Magnesium</keyword>
<dbReference type="GO" id="GO:0016787">
    <property type="term" value="F:hydrolase activity"/>
    <property type="evidence" value="ECO:0007669"/>
    <property type="project" value="UniProtKB-KW"/>
</dbReference>
<keyword evidence="3 5" id="KW-0378">Hydrolase</keyword>
<name>A0A8J3TGC7_9ACTN</name>
<dbReference type="InterPro" id="IPR020476">
    <property type="entry name" value="Nudix_hydrolase"/>
</dbReference>
<protein>
    <submittedName>
        <fullName evidence="7">NUDIX hydrolase</fullName>
    </submittedName>
</protein>
<evidence type="ECO:0000256" key="4">
    <source>
        <dbReference type="ARBA" id="ARBA00022842"/>
    </source>
</evidence>
<comment type="similarity">
    <text evidence="2 5">Belongs to the Nudix hydrolase family.</text>
</comment>
<evidence type="ECO:0000313" key="8">
    <source>
        <dbReference type="Proteomes" id="UP000599074"/>
    </source>
</evidence>
<sequence>MTSTEAQPSALAKPLVAAGVIFVDEHDRLLLVRPTYKEYWDIPGGYVEPGESPREAVVREVAEELGIRPPIGDLLSVDWAPHPEEGDKVLFIFDGGRLNPNVLSSVRFGDGEIAEYAFVPTADLDRFTIARLVRRLQATHAARGSGRSTYLEHGAHPEA</sequence>
<dbReference type="PANTHER" id="PTHR43046:SF12">
    <property type="entry name" value="GDP-MANNOSE MANNOSYL HYDROLASE"/>
    <property type="match status" value="1"/>
</dbReference>
<feature type="domain" description="Nudix hydrolase" evidence="6">
    <location>
        <begin position="12"/>
        <end position="141"/>
    </location>
</feature>
<evidence type="ECO:0000259" key="6">
    <source>
        <dbReference type="PROSITE" id="PS51462"/>
    </source>
</evidence>
<organism evidence="7 8">
    <name type="scientific">Planosporangium mesophilum</name>
    <dbReference type="NCBI Taxonomy" id="689768"/>
    <lineage>
        <taxon>Bacteria</taxon>
        <taxon>Bacillati</taxon>
        <taxon>Actinomycetota</taxon>
        <taxon>Actinomycetes</taxon>
        <taxon>Micromonosporales</taxon>
        <taxon>Micromonosporaceae</taxon>
        <taxon>Planosporangium</taxon>
    </lineage>
</organism>
<dbReference type="InterPro" id="IPR020084">
    <property type="entry name" value="NUDIX_hydrolase_CS"/>
</dbReference>
<evidence type="ECO:0000256" key="2">
    <source>
        <dbReference type="ARBA" id="ARBA00005582"/>
    </source>
</evidence>
<comment type="caution">
    <text evidence="7">The sequence shown here is derived from an EMBL/GenBank/DDBJ whole genome shotgun (WGS) entry which is preliminary data.</text>
</comment>
<dbReference type="AlphaFoldDB" id="A0A8J3TGC7"/>
<comment type="cofactor">
    <cofactor evidence="1">
        <name>Mg(2+)</name>
        <dbReference type="ChEBI" id="CHEBI:18420"/>
    </cofactor>
</comment>
<evidence type="ECO:0000256" key="5">
    <source>
        <dbReference type="RuleBase" id="RU003476"/>
    </source>
</evidence>
<proteinExistence type="inferred from homology"/>
<evidence type="ECO:0000256" key="1">
    <source>
        <dbReference type="ARBA" id="ARBA00001946"/>
    </source>
</evidence>
<dbReference type="PROSITE" id="PS00893">
    <property type="entry name" value="NUDIX_BOX"/>
    <property type="match status" value="1"/>
</dbReference>
<dbReference type="InterPro" id="IPR015797">
    <property type="entry name" value="NUDIX_hydrolase-like_dom_sf"/>
</dbReference>
<dbReference type="InterPro" id="IPR000086">
    <property type="entry name" value="NUDIX_hydrolase_dom"/>
</dbReference>